<accession>A0A1F7YPU1</accession>
<protein>
    <recommendedName>
        <fullName evidence="3">HD domain-containing protein</fullName>
    </recommendedName>
</protein>
<comment type="caution">
    <text evidence="1">The sequence shown here is derived from an EMBL/GenBank/DDBJ whole genome shotgun (WGS) entry which is preliminary data.</text>
</comment>
<dbReference type="Proteomes" id="UP000177263">
    <property type="component" value="Unassembled WGS sequence"/>
</dbReference>
<gene>
    <name evidence="1" type="ORF">A2801_01600</name>
</gene>
<organism evidence="1 2">
    <name type="scientific">Candidatus Woesebacteria bacterium RIFCSPHIGHO2_01_FULL_41_10</name>
    <dbReference type="NCBI Taxonomy" id="1802500"/>
    <lineage>
        <taxon>Bacteria</taxon>
        <taxon>Candidatus Woeseibacteriota</taxon>
    </lineage>
</organism>
<evidence type="ECO:0008006" key="3">
    <source>
        <dbReference type="Google" id="ProtNLM"/>
    </source>
</evidence>
<proteinExistence type="predicted"/>
<reference evidence="1 2" key="1">
    <citation type="journal article" date="2016" name="Nat. Commun.">
        <title>Thousands of microbial genomes shed light on interconnected biogeochemical processes in an aquifer system.</title>
        <authorList>
            <person name="Anantharaman K."/>
            <person name="Brown C.T."/>
            <person name="Hug L.A."/>
            <person name="Sharon I."/>
            <person name="Castelle C.J."/>
            <person name="Probst A.J."/>
            <person name="Thomas B.C."/>
            <person name="Singh A."/>
            <person name="Wilkins M.J."/>
            <person name="Karaoz U."/>
            <person name="Brodie E.L."/>
            <person name="Williams K.H."/>
            <person name="Hubbard S.S."/>
            <person name="Banfield J.F."/>
        </authorList>
    </citation>
    <scope>NUCLEOTIDE SEQUENCE [LARGE SCALE GENOMIC DNA]</scope>
</reference>
<dbReference type="Gene3D" id="1.10.3210.10">
    <property type="entry name" value="Hypothetical protein af1432"/>
    <property type="match status" value="1"/>
</dbReference>
<dbReference type="AlphaFoldDB" id="A0A1F7YPU1"/>
<dbReference type="SUPFAM" id="SSF109604">
    <property type="entry name" value="HD-domain/PDEase-like"/>
    <property type="match status" value="1"/>
</dbReference>
<dbReference type="EMBL" id="MGGM01000014">
    <property type="protein sequence ID" value="OGM29364.1"/>
    <property type="molecule type" value="Genomic_DNA"/>
</dbReference>
<evidence type="ECO:0000313" key="2">
    <source>
        <dbReference type="Proteomes" id="UP000177263"/>
    </source>
</evidence>
<name>A0A1F7YPU1_9BACT</name>
<evidence type="ECO:0000313" key="1">
    <source>
        <dbReference type="EMBL" id="OGM29364.1"/>
    </source>
</evidence>
<sequence length="216" mass="25735">MTLKEFLSETSFQLSPSADLLCDQGISIMNNAIDPMHDGDHINSMFTKLYDYMNEKNLTTRDLNLEVMLLSICWHDTWKAMKQPRGILDFMLHQLVEGVFSARNFQKAAINTSLDNELISEVSYATRKHSYLQFTAIKTPEAQLLWDIDTLEMWNIERYIKAGEEFFMITRRRYQKFMEAYMKRQNKRFYTQWARSQFPIIKDDFFSRFSTEFSFV</sequence>